<dbReference type="SUPFAM" id="SSF56300">
    <property type="entry name" value="Metallo-dependent phosphatases"/>
    <property type="match status" value="1"/>
</dbReference>
<dbReference type="InterPro" id="IPR004843">
    <property type="entry name" value="Calcineurin-like_PHP"/>
</dbReference>
<dbReference type="Proteomes" id="UP000713596">
    <property type="component" value="Unassembled WGS sequence"/>
</dbReference>
<reference evidence="2" key="2">
    <citation type="submission" date="2021-04" db="EMBL/GenBank/DDBJ databases">
        <authorList>
            <person name="Gilroy R."/>
        </authorList>
    </citation>
    <scope>NUCLEOTIDE SEQUENCE</scope>
    <source>
        <strain evidence="2">B5_2728</strain>
    </source>
</reference>
<name>A0A948T1V2_9FIRM</name>
<gene>
    <name evidence="2" type="ORF">H9882_02220</name>
</gene>
<dbReference type="AlphaFoldDB" id="A0A948T1V2"/>
<feature type="domain" description="Calcineurin-like phosphoesterase" evidence="1">
    <location>
        <begin position="2"/>
        <end position="137"/>
    </location>
</feature>
<proteinExistence type="predicted"/>
<evidence type="ECO:0000313" key="3">
    <source>
        <dbReference type="Proteomes" id="UP000713596"/>
    </source>
</evidence>
<reference evidence="2" key="1">
    <citation type="journal article" date="2021" name="PeerJ">
        <title>Extensive microbial diversity within the chicken gut microbiome revealed by metagenomics and culture.</title>
        <authorList>
            <person name="Gilroy R."/>
            <person name="Ravi A."/>
            <person name="Getino M."/>
            <person name="Pursley I."/>
            <person name="Horton D.L."/>
            <person name="Alikhan N.F."/>
            <person name="Baker D."/>
            <person name="Gharbi K."/>
            <person name="Hall N."/>
            <person name="Watson M."/>
            <person name="Adriaenssens E.M."/>
            <person name="Foster-Nyarko E."/>
            <person name="Jarju S."/>
            <person name="Secka A."/>
            <person name="Antonio M."/>
            <person name="Oren A."/>
            <person name="Chaudhuri R.R."/>
            <person name="La Ragione R."/>
            <person name="Hildebrand F."/>
            <person name="Pallen M.J."/>
        </authorList>
    </citation>
    <scope>NUCLEOTIDE SEQUENCE</scope>
    <source>
        <strain evidence="2">B5_2728</strain>
    </source>
</reference>
<dbReference type="Pfam" id="PF00149">
    <property type="entry name" value="Metallophos"/>
    <property type="match status" value="1"/>
</dbReference>
<organism evidence="2 3">
    <name type="scientific">Candidatus Allofournierella pullistercoris</name>
    <dbReference type="NCBI Taxonomy" id="2838597"/>
    <lineage>
        <taxon>Bacteria</taxon>
        <taxon>Bacillati</taxon>
        <taxon>Bacillota</taxon>
        <taxon>Clostridia</taxon>
        <taxon>Eubacteriales</taxon>
        <taxon>Oscillospiraceae</taxon>
        <taxon>Allofournierella</taxon>
    </lineage>
</organism>
<evidence type="ECO:0000313" key="2">
    <source>
        <dbReference type="EMBL" id="MBU3805701.1"/>
    </source>
</evidence>
<dbReference type="EMBL" id="JAHLFP010000016">
    <property type="protein sequence ID" value="MBU3805701.1"/>
    <property type="molecule type" value="Genomic_DNA"/>
</dbReference>
<comment type="caution">
    <text evidence="2">The sequence shown here is derived from an EMBL/GenBank/DDBJ whole genome shotgun (WGS) entry which is preliminary data.</text>
</comment>
<dbReference type="Gene3D" id="3.60.21.10">
    <property type="match status" value="1"/>
</dbReference>
<sequence>MIYVIGDTHGELERFKEKPLRRLSKKDTLVVLGDFGFLWTGDKQEQKNLRWLQKRRYQLLFLDGCHENFDLLAQYPEVDYKGGKARHLGGNLYYIQRGSVLQVEDATLLCFGGAESWDKEDREEGINWWRQELPTSEELERCVRQLEAHDWKVDYILTHDAPRKILEFAQLMKGQPNLLHTFFDEVMEKTGYKKWLFGRYHKDRSLGTKSQMVFCQSVALDGGEAKPE</sequence>
<dbReference type="InterPro" id="IPR029052">
    <property type="entry name" value="Metallo-depent_PP-like"/>
</dbReference>
<dbReference type="CDD" id="cd00838">
    <property type="entry name" value="MPP_superfamily"/>
    <property type="match status" value="1"/>
</dbReference>
<protein>
    <submittedName>
        <fullName evidence="2">Metallophosphoesterase</fullName>
    </submittedName>
</protein>
<accession>A0A948T1V2</accession>
<dbReference type="GO" id="GO:0016787">
    <property type="term" value="F:hydrolase activity"/>
    <property type="evidence" value="ECO:0007669"/>
    <property type="project" value="InterPro"/>
</dbReference>
<evidence type="ECO:0000259" key="1">
    <source>
        <dbReference type="Pfam" id="PF00149"/>
    </source>
</evidence>